<protein>
    <submittedName>
        <fullName evidence="1">Uncharacterized protein</fullName>
    </submittedName>
</protein>
<evidence type="ECO:0000313" key="2">
    <source>
        <dbReference type="Proteomes" id="UP000053593"/>
    </source>
</evidence>
<dbReference type="EMBL" id="KN834766">
    <property type="protein sequence ID" value="KIK62741.1"/>
    <property type="molecule type" value="Genomic_DNA"/>
</dbReference>
<name>A0A0D0C3M6_9AGAR</name>
<evidence type="ECO:0000313" key="1">
    <source>
        <dbReference type="EMBL" id="KIK62741.1"/>
    </source>
</evidence>
<proteinExistence type="predicted"/>
<dbReference type="OrthoDB" id="1728974at2759"/>
<feature type="non-terminal residue" evidence="1">
    <location>
        <position position="61"/>
    </location>
</feature>
<dbReference type="AlphaFoldDB" id="A0A0D0C3M6"/>
<dbReference type="Proteomes" id="UP000053593">
    <property type="component" value="Unassembled WGS sequence"/>
</dbReference>
<organism evidence="1 2">
    <name type="scientific">Collybiopsis luxurians FD-317 M1</name>
    <dbReference type="NCBI Taxonomy" id="944289"/>
    <lineage>
        <taxon>Eukaryota</taxon>
        <taxon>Fungi</taxon>
        <taxon>Dikarya</taxon>
        <taxon>Basidiomycota</taxon>
        <taxon>Agaricomycotina</taxon>
        <taxon>Agaricomycetes</taxon>
        <taxon>Agaricomycetidae</taxon>
        <taxon>Agaricales</taxon>
        <taxon>Marasmiineae</taxon>
        <taxon>Omphalotaceae</taxon>
        <taxon>Collybiopsis</taxon>
        <taxon>Collybiopsis luxurians</taxon>
    </lineage>
</organism>
<accession>A0A0D0C3M6</accession>
<reference evidence="1 2" key="1">
    <citation type="submission" date="2014-04" db="EMBL/GenBank/DDBJ databases">
        <title>Evolutionary Origins and Diversification of the Mycorrhizal Mutualists.</title>
        <authorList>
            <consortium name="DOE Joint Genome Institute"/>
            <consortium name="Mycorrhizal Genomics Consortium"/>
            <person name="Kohler A."/>
            <person name="Kuo A."/>
            <person name="Nagy L.G."/>
            <person name="Floudas D."/>
            <person name="Copeland A."/>
            <person name="Barry K.W."/>
            <person name="Cichocki N."/>
            <person name="Veneault-Fourrey C."/>
            <person name="LaButti K."/>
            <person name="Lindquist E.A."/>
            <person name="Lipzen A."/>
            <person name="Lundell T."/>
            <person name="Morin E."/>
            <person name="Murat C."/>
            <person name="Riley R."/>
            <person name="Ohm R."/>
            <person name="Sun H."/>
            <person name="Tunlid A."/>
            <person name="Henrissat B."/>
            <person name="Grigoriev I.V."/>
            <person name="Hibbett D.S."/>
            <person name="Martin F."/>
        </authorList>
    </citation>
    <scope>NUCLEOTIDE SEQUENCE [LARGE SCALE GENOMIC DNA]</scope>
    <source>
        <strain evidence="1 2">FD-317 M1</strain>
    </source>
</reference>
<gene>
    <name evidence="1" type="ORF">GYMLUDRAFT_122085</name>
</gene>
<feature type="non-terminal residue" evidence="1">
    <location>
        <position position="1"/>
    </location>
</feature>
<dbReference type="HOGENOM" id="CLU_196976_0_0_1"/>
<keyword evidence="2" id="KW-1185">Reference proteome</keyword>
<sequence length="61" mass="7255">IQTVPQLCQLFATILLFCNPSKPEELWASFWEWFCEKLRFNLIALGFQNPSEMNEFDYGLH</sequence>